<dbReference type="GeneID" id="37034653"/>
<protein>
    <submittedName>
        <fullName evidence="2">Plant basic secretory protein</fullName>
    </submittedName>
</protein>
<name>A0A316W7F6_9BASI</name>
<dbReference type="STRING" id="1522189.A0A316W7F6"/>
<feature type="region of interest" description="Disordered" evidence="1">
    <location>
        <begin position="245"/>
        <end position="267"/>
    </location>
</feature>
<evidence type="ECO:0000256" key="1">
    <source>
        <dbReference type="SAM" id="MobiDB-lite"/>
    </source>
</evidence>
<evidence type="ECO:0000313" key="2">
    <source>
        <dbReference type="EMBL" id="PWN45807.1"/>
    </source>
</evidence>
<dbReference type="RefSeq" id="XP_025372967.1">
    <property type="nucleotide sequence ID" value="XM_025512783.1"/>
</dbReference>
<dbReference type="InterPro" id="IPR007541">
    <property type="entry name" value="Uncharacterised_BSP"/>
</dbReference>
<dbReference type="PANTHER" id="PTHR33321:SF12">
    <property type="entry name" value="PLANT BASIC SECRETORY PROTEIN (BSP) FAMILY PROTEIN"/>
    <property type="match status" value="1"/>
</dbReference>
<dbReference type="Proteomes" id="UP000245783">
    <property type="component" value="Unassembled WGS sequence"/>
</dbReference>
<dbReference type="Pfam" id="PF04450">
    <property type="entry name" value="BSP"/>
    <property type="match status" value="1"/>
</dbReference>
<dbReference type="OrthoDB" id="891726at2759"/>
<dbReference type="AlphaFoldDB" id="A0A316W7F6"/>
<sequence>MSGSSKDKPLDEDRMDKRIAKTKLRLIIEDVQSEAVKKTLRCVQLEEELALAVRKVWTCLCLPVLDEERGDGDEERRTSAKEVAQSVRSITLHVREMDGVAYTTGDRWDDEHKEIHISANHIANTSEDRRADELRGVLCHEMVHVWQFNGNGTFPGGAVEGVADWVRLKAGLAPPHWRKTPGDRWDAGYEKTAYFLEWLEVRAGEDLLVPKLNAHLGHEGWKEGAPLCALAGSETIDKLWESYKASHNDPHRPTRAAGQPPAHPTHA</sequence>
<evidence type="ECO:0000313" key="3">
    <source>
        <dbReference type="Proteomes" id="UP000245783"/>
    </source>
</evidence>
<keyword evidence="3" id="KW-1185">Reference proteome</keyword>
<dbReference type="EMBL" id="KZ819353">
    <property type="protein sequence ID" value="PWN45807.1"/>
    <property type="molecule type" value="Genomic_DNA"/>
</dbReference>
<gene>
    <name evidence="2" type="ORF">IE81DRAFT_319639</name>
</gene>
<reference evidence="2 3" key="1">
    <citation type="journal article" date="2018" name="Mol. Biol. Evol.">
        <title>Broad Genomic Sampling Reveals a Smut Pathogenic Ancestry of the Fungal Clade Ustilaginomycotina.</title>
        <authorList>
            <person name="Kijpornyongpan T."/>
            <person name="Mondo S.J."/>
            <person name="Barry K."/>
            <person name="Sandor L."/>
            <person name="Lee J."/>
            <person name="Lipzen A."/>
            <person name="Pangilinan J."/>
            <person name="LaButti K."/>
            <person name="Hainaut M."/>
            <person name="Henrissat B."/>
            <person name="Grigoriev I.V."/>
            <person name="Spatafora J.W."/>
            <person name="Aime M.C."/>
        </authorList>
    </citation>
    <scope>NUCLEOTIDE SEQUENCE [LARGE SCALE GENOMIC DNA]</scope>
    <source>
        <strain evidence="2 3">MCA 4658</strain>
    </source>
</reference>
<dbReference type="PANTHER" id="PTHR33321">
    <property type="match status" value="1"/>
</dbReference>
<dbReference type="InParanoid" id="A0A316W7F6"/>
<organism evidence="2 3">
    <name type="scientific">Ceraceosorus guamensis</name>
    <dbReference type="NCBI Taxonomy" id="1522189"/>
    <lineage>
        <taxon>Eukaryota</taxon>
        <taxon>Fungi</taxon>
        <taxon>Dikarya</taxon>
        <taxon>Basidiomycota</taxon>
        <taxon>Ustilaginomycotina</taxon>
        <taxon>Exobasidiomycetes</taxon>
        <taxon>Ceraceosorales</taxon>
        <taxon>Ceraceosoraceae</taxon>
        <taxon>Ceraceosorus</taxon>
    </lineage>
</organism>
<accession>A0A316W7F6</accession>
<proteinExistence type="predicted"/>